<dbReference type="InterPro" id="IPR004722">
    <property type="entry name" value="DHOase"/>
</dbReference>
<dbReference type="GO" id="GO:0046872">
    <property type="term" value="F:metal ion binding"/>
    <property type="evidence" value="ECO:0007669"/>
    <property type="project" value="InterPro"/>
</dbReference>
<dbReference type="Gene3D" id="3.20.20.140">
    <property type="entry name" value="Metal-dependent hydrolases"/>
    <property type="match status" value="1"/>
</dbReference>
<sequence>MSSVFMGSVRLANIKVWDTGEIIDIIAQTRHSHLIGETIDCTGVTVTPGLVDMHVHFFDPGNTQREDIRSGSAAASAGGFTDVAMMPDTLPAADGEPFMEGQASREELIGQGFSSVLDYWQRYADSFDPNQPIDYCMVAAATVDRQGRRVSRERMWERFLRGSDSVKRYGHPVVALSDDPRAISERMLDRVMELAHVNDLVVMDHCENHTSGMINEGELSRRLGVPGIPDSAEIDVIRRDIESCRRTGARLHLQHVTTAGGFDLIREAKQEGLPVTCETAPHYFALTDKDVERYGAYAKVNPPLRSAADRLATLEAIADGTVDAIATDHTPLTLADRQAHALSALDGISGLETSYALAHTLLVTTGVIGDRRLVELMSLGPAQILGLNRNRISMMLTQDPALAAQESLKALATRVTVNPEASETSDFDQIAASSQSAGQKAHRVLDLTDGRHQHVRLSLVAPKQKWNIDTRRFFSNGHNSPFNGWKVHGMPIATIMGSRLHDVAQHIRNKEAHGRWNI</sequence>
<dbReference type="CDD" id="cd01317">
    <property type="entry name" value="DHOase_IIa"/>
    <property type="match status" value="1"/>
</dbReference>
<organism evidence="3 4">
    <name type="scientific">Aeriscardovia aeriphila</name>
    <dbReference type="NCBI Taxonomy" id="218139"/>
    <lineage>
        <taxon>Bacteria</taxon>
        <taxon>Bacillati</taxon>
        <taxon>Actinomycetota</taxon>
        <taxon>Actinomycetes</taxon>
        <taxon>Bifidobacteriales</taxon>
        <taxon>Bifidobacteriaceae</taxon>
        <taxon>Aeriscardovia</taxon>
    </lineage>
</organism>
<reference evidence="3 4" key="1">
    <citation type="journal article" date="2017" name="BMC Genomics">
        <title>Comparative genomic and phylogenomic analyses of the Bifidobacteriaceae family.</title>
        <authorList>
            <person name="Lugli G.A."/>
            <person name="Milani C."/>
            <person name="Turroni F."/>
            <person name="Duranti S."/>
            <person name="Mancabelli L."/>
            <person name="Mangifesta M."/>
            <person name="Ferrario C."/>
            <person name="Modesto M."/>
            <person name="Mattarelli P."/>
            <person name="Jiri K."/>
            <person name="van Sinderen D."/>
            <person name="Ventura M."/>
        </authorList>
    </citation>
    <scope>NUCLEOTIDE SEQUENCE [LARGE SCALE GENOMIC DNA]</scope>
    <source>
        <strain evidence="3 4">LMG 21773</strain>
    </source>
</reference>
<keyword evidence="4" id="KW-1185">Reference proteome</keyword>
<evidence type="ECO:0000256" key="1">
    <source>
        <dbReference type="ARBA" id="ARBA00022975"/>
    </source>
</evidence>
<feature type="domain" description="Amidohydrolase-related" evidence="2">
    <location>
        <begin position="45"/>
        <end position="388"/>
    </location>
</feature>
<evidence type="ECO:0000259" key="2">
    <source>
        <dbReference type="Pfam" id="PF01979"/>
    </source>
</evidence>
<gene>
    <name evidence="3" type="ORF">AEAE_0470</name>
</gene>
<proteinExistence type="predicted"/>
<comment type="caution">
    <text evidence="3">The sequence shown here is derived from an EMBL/GenBank/DDBJ whole genome shotgun (WGS) entry which is preliminary data.</text>
</comment>
<dbReference type="GO" id="GO:0004151">
    <property type="term" value="F:dihydroorotase activity"/>
    <property type="evidence" value="ECO:0007669"/>
    <property type="project" value="InterPro"/>
</dbReference>
<dbReference type="InterPro" id="IPR032466">
    <property type="entry name" value="Metal_Hydrolase"/>
</dbReference>
<evidence type="ECO:0000313" key="3">
    <source>
        <dbReference type="EMBL" id="OZG55982.1"/>
    </source>
</evidence>
<dbReference type="EMBL" id="MWWU01000002">
    <property type="protein sequence ID" value="OZG55982.1"/>
    <property type="molecule type" value="Genomic_DNA"/>
</dbReference>
<accession>A0A261FA23</accession>
<dbReference type="GO" id="GO:0004038">
    <property type="term" value="F:allantoinase activity"/>
    <property type="evidence" value="ECO:0007669"/>
    <property type="project" value="TreeGrafter"/>
</dbReference>
<dbReference type="Proteomes" id="UP000228976">
    <property type="component" value="Unassembled WGS sequence"/>
</dbReference>
<keyword evidence="1" id="KW-0665">Pyrimidine biosynthesis</keyword>
<dbReference type="PANTHER" id="PTHR43668:SF2">
    <property type="entry name" value="ALLANTOINASE"/>
    <property type="match status" value="1"/>
</dbReference>
<dbReference type="GO" id="GO:0006145">
    <property type="term" value="P:purine nucleobase catabolic process"/>
    <property type="evidence" value="ECO:0007669"/>
    <property type="project" value="TreeGrafter"/>
</dbReference>
<dbReference type="Gene3D" id="2.30.40.10">
    <property type="entry name" value="Urease, subunit C, domain 1"/>
    <property type="match status" value="2"/>
</dbReference>
<dbReference type="OrthoDB" id="9803027at2"/>
<dbReference type="PANTHER" id="PTHR43668">
    <property type="entry name" value="ALLANTOINASE"/>
    <property type="match status" value="1"/>
</dbReference>
<evidence type="ECO:0000313" key="4">
    <source>
        <dbReference type="Proteomes" id="UP000228976"/>
    </source>
</evidence>
<protein>
    <submittedName>
        <fullName evidence="3">Amidohydrolase family protein</fullName>
    </submittedName>
</protein>
<dbReference type="SUPFAM" id="SSF51556">
    <property type="entry name" value="Metallo-dependent hydrolases"/>
    <property type="match status" value="1"/>
</dbReference>
<dbReference type="AlphaFoldDB" id="A0A261FA23"/>
<dbReference type="SUPFAM" id="SSF51338">
    <property type="entry name" value="Composite domain of metallo-dependent hydrolases"/>
    <property type="match status" value="1"/>
</dbReference>
<dbReference type="InterPro" id="IPR011059">
    <property type="entry name" value="Metal-dep_hydrolase_composite"/>
</dbReference>
<dbReference type="Pfam" id="PF01979">
    <property type="entry name" value="Amidohydro_1"/>
    <property type="match status" value="1"/>
</dbReference>
<dbReference type="RefSeq" id="WP_094689563.1">
    <property type="nucleotide sequence ID" value="NZ_JACBYZ010000001.1"/>
</dbReference>
<name>A0A261FA23_9BIFI</name>
<keyword evidence="3" id="KW-0378">Hydrolase</keyword>
<dbReference type="GO" id="GO:0005737">
    <property type="term" value="C:cytoplasm"/>
    <property type="evidence" value="ECO:0007669"/>
    <property type="project" value="TreeGrafter"/>
</dbReference>
<dbReference type="InterPro" id="IPR050138">
    <property type="entry name" value="DHOase/Allantoinase_Hydrolase"/>
</dbReference>
<dbReference type="InterPro" id="IPR006680">
    <property type="entry name" value="Amidohydro-rel"/>
</dbReference>
<dbReference type="GO" id="GO:0006221">
    <property type="term" value="P:pyrimidine nucleotide biosynthetic process"/>
    <property type="evidence" value="ECO:0007669"/>
    <property type="project" value="UniProtKB-KW"/>
</dbReference>